<evidence type="ECO:0000256" key="3">
    <source>
        <dbReference type="ARBA" id="ARBA00022679"/>
    </source>
</evidence>
<evidence type="ECO:0000259" key="9">
    <source>
        <dbReference type="Pfam" id="PF22640"/>
    </source>
</evidence>
<organism evidence="10 11">
    <name type="scientific">Lachnospira pectinoschiza</name>
    <dbReference type="NCBI Taxonomy" id="28052"/>
    <lineage>
        <taxon>Bacteria</taxon>
        <taxon>Bacillati</taxon>
        <taxon>Bacillota</taxon>
        <taxon>Clostridia</taxon>
        <taxon>Lachnospirales</taxon>
        <taxon>Lachnospiraceae</taxon>
        <taxon>Lachnospira</taxon>
    </lineage>
</organism>
<dbReference type="RefSeq" id="WP_074520420.1">
    <property type="nucleotide sequence ID" value="NZ_FNHZ01000001.1"/>
</dbReference>
<dbReference type="InterPro" id="IPR029044">
    <property type="entry name" value="Nucleotide-diphossugar_trans"/>
</dbReference>
<evidence type="ECO:0000256" key="2">
    <source>
        <dbReference type="ARBA" id="ARBA00012387"/>
    </source>
</evidence>
<protein>
    <recommendedName>
        <fullName evidence="2">mannose-1-phosphate guanylyltransferase</fullName>
        <ecNumber evidence="2">2.7.7.13</ecNumber>
    </recommendedName>
</protein>
<evidence type="ECO:0000259" key="8">
    <source>
        <dbReference type="Pfam" id="PF00483"/>
    </source>
</evidence>
<feature type="domain" description="Nucleotidyl transferase" evidence="8">
    <location>
        <begin position="5"/>
        <end position="283"/>
    </location>
</feature>
<dbReference type="InterPro" id="IPR049577">
    <property type="entry name" value="GMPP_N"/>
</dbReference>
<dbReference type="InterPro" id="IPR005835">
    <property type="entry name" value="NTP_transferase_dom"/>
</dbReference>
<evidence type="ECO:0000256" key="4">
    <source>
        <dbReference type="ARBA" id="ARBA00022695"/>
    </source>
</evidence>
<dbReference type="GO" id="GO:0005525">
    <property type="term" value="F:GTP binding"/>
    <property type="evidence" value="ECO:0007669"/>
    <property type="project" value="UniProtKB-KW"/>
</dbReference>
<name>A0A1G9STM9_9FIRM</name>
<gene>
    <name evidence="10" type="ORF">SAMN05216544_0087</name>
</gene>
<dbReference type="FunFam" id="3.90.550.10:FF:000046">
    <property type="entry name" value="Mannose-1-phosphate guanylyltransferase (GDP)"/>
    <property type="match status" value="1"/>
</dbReference>
<keyword evidence="5" id="KW-0547">Nucleotide-binding</keyword>
<proteinExistence type="inferred from homology"/>
<evidence type="ECO:0000313" key="10">
    <source>
        <dbReference type="EMBL" id="SDM38796.1"/>
    </source>
</evidence>
<dbReference type="InterPro" id="IPR051161">
    <property type="entry name" value="Mannose-6P_isomerase_type2"/>
</dbReference>
<dbReference type="SUPFAM" id="SSF53448">
    <property type="entry name" value="Nucleotide-diphospho-sugar transferases"/>
    <property type="match status" value="1"/>
</dbReference>
<dbReference type="EC" id="2.7.7.13" evidence="2"/>
<evidence type="ECO:0000256" key="5">
    <source>
        <dbReference type="ARBA" id="ARBA00022741"/>
    </source>
</evidence>
<dbReference type="GO" id="GO:0009298">
    <property type="term" value="P:GDP-mannose biosynthetic process"/>
    <property type="evidence" value="ECO:0007669"/>
    <property type="project" value="TreeGrafter"/>
</dbReference>
<dbReference type="EMBL" id="FNHZ01000001">
    <property type="protein sequence ID" value="SDM38796.1"/>
    <property type="molecule type" value="Genomic_DNA"/>
</dbReference>
<dbReference type="Gene3D" id="3.90.550.10">
    <property type="entry name" value="Spore Coat Polysaccharide Biosynthesis Protein SpsA, Chain A"/>
    <property type="match status" value="1"/>
</dbReference>
<comment type="catalytic activity">
    <reaction evidence="7">
        <text>alpha-D-mannose 1-phosphate + GTP + H(+) = GDP-alpha-D-mannose + diphosphate</text>
        <dbReference type="Rhea" id="RHEA:15229"/>
        <dbReference type="ChEBI" id="CHEBI:15378"/>
        <dbReference type="ChEBI" id="CHEBI:33019"/>
        <dbReference type="ChEBI" id="CHEBI:37565"/>
        <dbReference type="ChEBI" id="CHEBI:57527"/>
        <dbReference type="ChEBI" id="CHEBI:58409"/>
        <dbReference type="EC" id="2.7.7.13"/>
    </reaction>
</comment>
<keyword evidence="3 10" id="KW-0808">Transferase</keyword>
<keyword evidence="4 10" id="KW-0548">Nucleotidyltransferase</keyword>
<dbReference type="Pfam" id="PF22640">
    <property type="entry name" value="ManC_GMP_beta-helix"/>
    <property type="match status" value="1"/>
</dbReference>
<accession>A0A1G9STM9</accession>
<dbReference type="PANTHER" id="PTHR46390:SF1">
    <property type="entry name" value="MANNOSE-1-PHOSPHATE GUANYLYLTRANSFERASE"/>
    <property type="match status" value="1"/>
</dbReference>
<dbReference type="OrthoDB" id="9806359at2"/>
<keyword evidence="11" id="KW-1185">Reference proteome</keyword>
<sequence>MKTTALIMAGGKGERFWPRSRVNLPKQFLSLTGDGKTMIQLTVERISPLVKLEDVYIATNKNYKELVKQQLPGLPEENILCEPIGRNTAPCIGLGAVHVLDKAQKNGEDDAVMIVLPSDHLIKKNEVFADTFKEAVEIATKGENLVTVGITPNYPETGYGYIQYDESTTDGNGRKVARFVEKPDLETAKSYLAEGNYLWNSGMFVWKVSTIMDCFKSFMNSTYEGLLKIKDAIGTDSEDAVLNAEFPNLESQSVDYGIMEKASSIFTLPGNFGWDDVGSWLAVGRIKDNDDKGNVVTGNVVTVNTENTVIEGKDKLIATVGLRDMVVVDTDDAILISTKENAGEIKQVLAKLRESGKTQYL</sequence>
<reference evidence="11" key="1">
    <citation type="submission" date="2016-10" db="EMBL/GenBank/DDBJ databases">
        <authorList>
            <person name="Varghese N."/>
            <person name="Submissions S."/>
        </authorList>
    </citation>
    <scope>NUCLEOTIDE SEQUENCE [LARGE SCALE GENOMIC DNA]</scope>
    <source>
        <strain evidence="11">M83</strain>
    </source>
</reference>
<evidence type="ECO:0000256" key="6">
    <source>
        <dbReference type="ARBA" id="ARBA00023134"/>
    </source>
</evidence>
<comment type="similarity">
    <text evidence="1">Belongs to the mannose-6-phosphate isomerase type 2 family.</text>
</comment>
<dbReference type="GO" id="GO:0004475">
    <property type="term" value="F:mannose-1-phosphate guanylyltransferase (GTP) activity"/>
    <property type="evidence" value="ECO:0007669"/>
    <property type="project" value="UniProtKB-EC"/>
</dbReference>
<feature type="domain" description="MannoseP isomerase/GMP-like beta-helix" evidence="9">
    <location>
        <begin position="298"/>
        <end position="352"/>
    </location>
</feature>
<dbReference type="InterPro" id="IPR054566">
    <property type="entry name" value="ManC/GMP-like_b-helix"/>
</dbReference>
<evidence type="ECO:0000256" key="7">
    <source>
        <dbReference type="ARBA" id="ARBA00047343"/>
    </source>
</evidence>
<evidence type="ECO:0000256" key="1">
    <source>
        <dbReference type="ARBA" id="ARBA00006115"/>
    </source>
</evidence>
<dbReference type="AlphaFoldDB" id="A0A1G9STM9"/>
<dbReference type="CDD" id="cd02509">
    <property type="entry name" value="GDP-M1P_Guanylyltransferase"/>
    <property type="match status" value="1"/>
</dbReference>
<keyword evidence="6" id="KW-0342">GTP-binding</keyword>
<dbReference type="PANTHER" id="PTHR46390">
    <property type="entry name" value="MANNOSE-1-PHOSPHATE GUANYLYLTRANSFERASE"/>
    <property type="match status" value="1"/>
</dbReference>
<dbReference type="Proteomes" id="UP000187651">
    <property type="component" value="Unassembled WGS sequence"/>
</dbReference>
<dbReference type="Pfam" id="PF00483">
    <property type="entry name" value="NTP_transferase"/>
    <property type="match status" value="1"/>
</dbReference>
<evidence type="ECO:0000313" key="11">
    <source>
        <dbReference type="Proteomes" id="UP000187651"/>
    </source>
</evidence>
<dbReference type="SUPFAM" id="SSF159283">
    <property type="entry name" value="Guanosine diphospho-D-mannose pyrophosphorylase/mannose-6-phosphate isomerase linker domain"/>
    <property type="match status" value="1"/>
</dbReference>